<dbReference type="PATRIC" id="fig|1588748.3.peg.238"/>
<dbReference type="SUPFAM" id="SSF56784">
    <property type="entry name" value="HAD-like"/>
    <property type="match status" value="1"/>
</dbReference>
<dbReference type="SFLD" id="SFLDS00003">
    <property type="entry name" value="Haloacid_Dehalogenase"/>
    <property type="match status" value="1"/>
</dbReference>
<name>A0A134CKN5_9FIRM</name>
<dbReference type="InterPro" id="IPR041492">
    <property type="entry name" value="HAD_2"/>
</dbReference>
<dbReference type="SFLD" id="SFLDG01129">
    <property type="entry name" value="C1.5:_HAD__Beta-PGM__Phosphata"/>
    <property type="match status" value="1"/>
</dbReference>
<dbReference type="PANTHER" id="PTHR43434">
    <property type="entry name" value="PHOSPHOGLYCOLATE PHOSPHATASE"/>
    <property type="match status" value="1"/>
</dbReference>
<dbReference type="PANTHER" id="PTHR43434:SF20">
    <property type="entry name" value="5'-NUCLEOTIDASE"/>
    <property type="match status" value="1"/>
</dbReference>
<accession>A0A134CKN5</accession>
<keyword evidence="1" id="KW-0378">Hydrolase</keyword>
<comment type="caution">
    <text evidence="1">The sequence shown here is derived from an EMBL/GenBank/DDBJ whole genome shotgun (WGS) entry which is preliminary data.</text>
</comment>
<dbReference type="EMBL" id="LSDT01000005">
    <property type="protein sequence ID" value="KXB92778.1"/>
    <property type="molecule type" value="Genomic_DNA"/>
</dbReference>
<dbReference type="AlphaFoldDB" id="A0A134CKN5"/>
<dbReference type="GO" id="GO:0016787">
    <property type="term" value="F:hydrolase activity"/>
    <property type="evidence" value="ECO:0007669"/>
    <property type="project" value="UniProtKB-KW"/>
</dbReference>
<dbReference type="RefSeq" id="WP_062485015.1">
    <property type="nucleotide sequence ID" value="NZ_KQ960928.1"/>
</dbReference>
<organism evidence="1 2">
    <name type="scientific">Megasphaera hutchinsoni</name>
    <dbReference type="NCBI Taxonomy" id="1588748"/>
    <lineage>
        <taxon>Bacteria</taxon>
        <taxon>Bacillati</taxon>
        <taxon>Bacillota</taxon>
        <taxon>Negativicutes</taxon>
        <taxon>Veillonellales</taxon>
        <taxon>Veillonellaceae</taxon>
        <taxon>Megasphaera</taxon>
    </lineage>
</organism>
<dbReference type="InterPro" id="IPR036412">
    <property type="entry name" value="HAD-like_sf"/>
</dbReference>
<dbReference type="InterPro" id="IPR023198">
    <property type="entry name" value="PGP-like_dom2"/>
</dbReference>
<dbReference type="Gene3D" id="3.40.50.1000">
    <property type="entry name" value="HAD superfamily/HAD-like"/>
    <property type="match status" value="1"/>
</dbReference>
<gene>
    <name evidence="1" type="ORF">HMPREF3182_00248</name>
</gene>
<keyword evidence="2" id="KW-1185">Reference proteome</keyword>
<dbReference type="Pfam" id="PF13419">
    <property type="entry name" value="HAD_2"/>
    <property type="match status" value="1"/>
</dbReference>
<dbReference type="InterPro" id="IPR050155">
    <property type="entry name" value="HAD-like_hydrolase_sf"/>
</dbReference>
<sequence>MIKHVIFDLDGTLTDSKEGIIRSVEYALQKAGETTAHRLSSEIIVGPPLLTTFQETYGFSEKKARAIYAFFQERYSTIGKFENRLFPGIIQLMKALATRHIRSYVATSKPEIHAREICQHFQLLPYLAAIAGPTVGGKETKIDCINRIIRCIGTKQEVVMVGDRKYDIDGAHIVGIQSVAVAYGYGSEREIQACKPDFTAYSVDELAKWLLR</sequence>
<dbReference type="GO" id="GO:0005829">
    <property type="term" value="C:cytosol"/>
    <property type="evidence" value="ECO:0007669"/>
    <property type="project" value="TreeGrafter"/>
</dbReference>
<reference evidence="2" key="1">
    <citation type="submission" date="2016-01" db="EMBL/GenBank/DDBJ databases">
        <authorList>
            <person name="Mitreva M."/>
            <person name="Pepin K.H."/>
            <person name="Mihindukulasuriya K.A."/>
            <person name="Fulton R."/>
            <person name="Fronick C."/>
            <person name="O'Laughlin M."/>
            <person name="Miner T."/>
            <person name="Herter B."/>
            <person name="Rosa B.A."/>
            <person name="Cordes M."/>
            <person name="Tomlinson C."/>
            <person name="Wollam A."/>
            <person name="Palsikar V.B."/>
            <person name="Mardis E.R."/>
            <person name="Wilson R.K."/>
        </authorList>
    </citation>
    <scope>NUCLEOTIDE SEQUENCE [LARGE SCALE GENOMIC DNA]</scope>
    <source>
        <strain evidence="2">KA00182</strain>
    </source>
</reference>
<evidence type="ECO:0000313" key="1">
    <source>
        <dbReference type="EMBL" id="KXB92778.1"/>
    </source>
</evidence>
<proteinExistence type="predicted"/>
<protein>
    <submittedName>
        <fullName evidence="1">HAD hydrolase, family IA, variant 1</fullName>
    </submittedName>
</protein>
<dbReference type="STRING" id="1588748.HMPREF3182_00248"/>
<dbReference type="InterPro" id="IPR023214">
    <property type="entry name" value="HAD_sf"/>
</dbReference>
<dbReference type="Gene3D" id="1.10.150.240">
    <property type="entry name" value="Putative phosphatase, domain 2"/>
    <property type="match status" value="1"/>
</dbReference>
<dbReference type="GO" id="GO:0004713">
    <property type="term" value="F:protein tyrosine kinase activity"/>
    <property type="evidence" value="ECO:0007669"/>
    <property type="project" value="TreeGrafter"/>
</dbReference>
<evidence type="ECO:0000313" key="2">
    <source>
        <dbReference type="Proteomes" id="UP000070160"/>
    </source>
</evidence>
<dbReference type="Proteomes" id="UP000070160">
    <property type="component" value="Unassembled WGS sequence"/>
</dbReference>